<feature type="region of interest" description="Disordered" evidence="1">
    <location>
        <begin position="380"/>
        <end position="570"/>
    </location>
</feature>
<reference evidence="2" key="2">
    <citation type="journal article" date="2023" name="Proc. Natl. Acad. Sci. U.S.A.">
        <title>A global phylogenomic analysis of the shiitake genus Lentinula.</title>
        <authorList>
            <person name="Sierra-Patev S."/>
            <person name="Min B."/>
            <person name="Naranjo-Ortiz M."/>
            <person name="Looney B."/>
            <person name="Konkel Z."/>
            <person name="Slot J.C."/>
            <person name="Sakamoto Y."/>
            <person name="Steenwyk J.L."/>
            <person name="Rokas A."/>
            <person name="Carro J."/>
            <person name="Camarero S."/>
            <person name="Ferreira P."/>
            <person name="Molpeceres G."/>
            <person name="Ruiz-Duenas F.J."/>
            <person name="Serrano A."/>
            <person name="Henrissat B."/>
            <person name="Drula E."/>
            <person name="Hughes K.W."/>
            <person name="Mata J.L."/>
            <person name="Ishikawa N.K."/>
            <person name="Vargas-Isla R."/>
            <person name="Ushijima S."/>
            <person name="Smith C.A."/>
            <person name="Donoghue J."/>
            <person name="Ahrendt S."/>
            <person name="Andreopoulos W."/>
            <person name="He G."/>
            <person name="LaButti K."/>
            <person name="Lipzen A."/>
            <person name="Ng V."/>
            <person name="Riley R."/>
            <person name="Sandor L."/>
            <person name="Barry K."/>
            <person name="Martinez A.T."/>
            <person name="Xiao Y."/>
            <person name="Gibbons J.G."/>
            <person name="Terashima K."/>
            <person name="Grigoriev I.V."/>
            <person name="Hibbett D."/>
        </authorList>
    </citation>
    <scope>NUCLEOTIDE SEQUENCE</scope>
    <source>
        <strain evidence="2">ET3784</strain>
    </source>
</reference>
<reference evidence="2" key="1">
    <citation type="submission" date="2022-08" db="EMBL/GenBank/DDBJ databases">
        <authorList>
            <consortium name="DOE Joint Genome Institute"/>
            <person name="Min B."/>
            <person name="Sierra-Patev S."/>
            <person name="Naranjo-Ortiz M."/>
            <person name="Looney B."/>
            <person name="Konkel Z."/>
            <person name="Slot J.C."/>
            <person name="Sakamoto Y."/>
            <person name="Steenwyk J.L."/>
            <person name="Rokas A."/>
            <person name="Carro J."/>
            <person name="Camarero S."/>
            <person name="Ferreira P."/>
            <person name="Molpeceres G."/>
            <person name="Ruiz-duenas F.J."/>
            <person name="Serrano A."/>
            <person name="Henrissat B."/>
            <person name="Drula E."/>
            <person name="Hughes K.W."/>
            <person name="Mata J.L."/>
            <person name="Ishikawa N.K."/>
            <person name="Vargas-Isla R."/>
            <person name="Ushijima S."/>
            <person name="Smith C.A."/>
            <person name="Ahrendt S."/>
            <person name="Andreopoulos W."/>
            <person name="He G."/>
            <person name="LaButti K."/>
            <person name="Lipzen A."/>
            <person name="Ng V."/>
            <person name="Riley R."/>
            <person name="Sandor L."/>
            <person name="Barry K."/>
            <person name="Martinez A.T."/>
            <person name="Xiao Y."/>
            <person name="Gibbons J.G."/>
            <person name="Terashima K."/>
            <person name="Hibbett D.S."/>
            <person name="Grigoriev I.V."/>
        </authorList>
    </citation>
    <scope>NUCLEOTIDE SEQUENCE</scope>
    <source>
        <strain evidence="2">ET3784</strain>
    </source>
</reference>
<evidence type="ECO:0000256" key="1">
    <source>
        <dbReference type="SAM" id="MobiDB-lite"/>
    </source>
</evidence>
<feature type="region of interest" description="Disordered" evidence="1">
    <location>
        <begin position="272"/>
        <end position="341"/>
    </location>
</feature>
<name>A0AA38JE56_9AGAR</name>
<feature type="compositionally biased region" description="Low complexity" evidence="1">
    <location>
        <begin position="484"/>
        <end position="497"/>
    </location>
</feature>
<feature type="compositionally biased region" description="Low complexity" evidence="1">
    <location>
        <begin position="387"/>
        <end position="397"/>
    </location>
</feature>
<comment type="caution">
    <text evidence="2">The sequence shown here is derived from an EMBL/GenBank/DDBJ whole genome shotgun (WGS) entry which is preliminary data.</text>
</comment>
<gene>
    <name evidence="2" type="ORF">DFJ43DRAFT_1151795</name>
</gene>
<sequence length="570" mass="61082">MNRPRPSILAQFDPLLAETEPDYASDSEDESDPNKENLVPAPDGLNMTAFFDRTYKREYTQPAALTKRLVDIGDVTIAETVDEGEDEEAAVSGENVFSLETPKRSNNVRPLPHSTPRTPLAEISVDFKSTNTPIQKKVVVSPTQLPRDTISSLTSLVDSINLAGKSFGHVQRHISPPRITVDKSDTENDILTTPAPFNLQSSTSSVQDASNVPQVSLLALPTPPPVSKESNRLSLDLHSSFNLHLQSETSFDLLNDRISFFDAQGKGMSSFLNALDDDSDTETSERDTPTTSPSTSCDNDDTTPTQETKVIRNTQSHDRSSSASSLAQLKEPSLSPEISSQRSPLIFGPIVKQSNSLVTPAVHRTVPTVPALRIIKRTKRYDDERTSTSSTTSSSSTINNGSRKKTPSPPLQSPPFEVHAPRPPSKNSFRQEGSTRTIVADHVASTMAKTAAQAPRPKIGALSGTSGPRRILLPESIKPNKPEAGPSASARPRVPAPTTGILNAKSASGVASGVPKPAGTSGILLPASRLPAPSGIARFGRKASAPATTEPSSRMAPVRGIPRRYPTYGS</sequence>
<dbReference type="EMBL" id="JANVFO010000012">
    <property type="protein sequence ID" value="KAJ3734636.1"/>
    <property type="molecule type" value="Genomic_DNA"/>
</dbReference>
<accession>A0AA38JE56</accession>
<dbReference type="Proteomes" id="UP001176059">
    <property type="component" value="Unassembled WGS sequence"/>
</dbReference>
<evidence type="ECO:0000313" key="2">
    <source>
        <dbReference type="EMBL" id="KAJ3734636.1"/>
    </source>
</evidence>
<proteinExistence type="predicted"/>
<evidence type="ECO:0000313" key="3">
    <source>
        <dbReference type="Proteomes" id="UP001176059"/>
    </source>
</evidence>
<feature type="compositionally biased region" description="Acidic residues" evidence="1">
    <location>
        <begin position="19"/>
        <end position="31"/>
    </location>
</feature>
<protein>
    <submittedName>
        <fullName evidence="2">Uncharacterized protein</fullName>
    </submittedName>
</protein>
<keyword evidence="3" id="KW-1185">Reference proteome</keyword>
<dbReference type="AlphaFoldDB" id="A0AA38JE56"/>
<feature type="compositionally biased region" description="Polar residues" evidence="1">
    <location>
        <begin position="425"/>
        <end position="437"/>
    </location>
</feature>
<organism evidence="2 3">
    <name type="scientific">Lentinula guzmanii</name>
    <dbReference type="NCBI Taxonomy" id="2804957"/>
    <lineage>
        <taxon>Eukaryota</taxon>
        <taxon>Fungi</taxon>
        <taxon>Dikarya</taxon>
        <taxon>Basidiomycota</taxon>
        <taxon>Agaricomycotina</taxon>
        <taxon>Agaricomycetes</taxon>
        <taxon>Agaricomycetidae</taxon>
        <taxon>Agaricales</taxon>
        <taxon>Marasmiineae</taxon>
        <taxon>Omphalotaceae</taxon>
        <taxon>Lentinula</taxon>
    </lineage>
</organism>
<feature type="region of interest" description="Disordered" evidence="1">
    <location>
        <begin position="1"/>
        <end position="43"/>
    </location>
</feature>
<feature type="compositionally biased region" description="Low complexity" evidence="1">
    <location>
        <begin position="289"/>
        <end position="305"/>
    </location>
</feature>